<dbReference type="InterPro" id="IPR056783">
    <property type="entry name" value="PSF1_C"/>
</dbReference>
<dbReference type="GO" id="GO:0000811">
    <property type="term" value="C:GINS complex"/>
    <property type="evidence" value="ECO:0007669"/>
    <property type="project" value="InterPro"/>
</dbReference>
<feature type="domain" description="DNA replication complex GINS protein PSF1 C-terminal" evidence="6">
    <location>
        <begin position="151"/>
        <end position="199"/>
    </location>
</feature>
<accession>C1EGD1</accession>
<evidence type="ECO:0000256" key="1">
    <source>
        <dbReference type="ARBA" id="ARBA00004123"/>
    </source>
</evidence>
<feature type="domain" description="GINS subunit" evidence="5">
    <location>
        <begin position="54"/>
        <end position="134"/>
    </location>
</feature>
<comment type="subcellular location">
    <subcellularLocation>
        <location evidence="1">Nucleus</location>
    </subcellularLocation>
</comment>
<evidence type="ECO:0000259" key="6">
    <source>
        <dbReference type="Pfam" id="PF24997"/>
    </source>
</evidence>
<gene>
    <name evidence="7" type="ORF">MICPUN_63601</name>
</gene>
<dbReference type="PANTHER" id="PTHR12914:SF2">
    <property type="entry name" value="DNA REPLICATION COMPLEX GINS PROTEIN PSF1"/>
    <property type="match status" value="1"/>
</dbReference>
<dbReference type="InterPro" id="IPR021151">
    <property type="entry name" value="GINS_A"/>
</dbReference>
<dbReference type="OrthoDB" id="10252587at2759"/>
<dbReference type="EMBL" id="CP001331">
    <property type="protein sequence ID" value="ACO67000.1"/>
    <property type="molecule type" value="Genomic_DNA"/>
</dbReference>
<proteinExistence type="inferred from homology"/>
<sequence length="201" mass="22416">MSNFGDKAATLVQDISQSEKGTIPPYNDELVRAVVDESNEHHRSILRLIGDIQEQGTSLDAAAPEDAAAILVHHQAVLRNKRALLVYLNERADRVRALRWEVGTALPEDLGESLSHSERGYFQQYSALVNRYQGRRGGVGINITLDPTPPKEHKVQVRVLQERGELVTRDGTVDLAKNTVHLLWRDEAQPLITEGVVEMVV</sequence>
<dbReference type="STRING" id="296587.C1EGD1"/>
<comment type="similarity">
    <text evidence="2">Belongs to the GINS1/PSF1 family.</text>
</comment>
<dbReference type="InterPro" id="IPR005339">
    <property type="entry name" value="GINS_Psf1"/>
</dbReference>
<dbReference type="CDD" id="cd11710">
    <property type="entry name" value="GINS_A_psf1"/>
    <property type="match status" value="1"/>
</dbReference>
<protein>
    <recommendedName>
        <fullName evidence="9">GINS subunit domain-containing protein</fullName>
    </recommendedName>
</protein>
<dbReference type="eggNOG" id="KOG3303">
    <property type="taxonomic scope" value="Eukaryota"/>
</dbReference>
<dbReference type="FunCoup" id="C1EGD1">
    <property type="interactions" value="1210"/>
</dbReference>
<dbReference type="OMA" id="MFCEKAT"/>
<evidence type="ECO:0000313" key="8">
    <source>
        <dbReference type="Proteomes" id="UP000002009"/>
    </source>
</evidence>
<dbReference type="AlphaFoldDB" id="C1EGD1"/>
<dbReference type="KEGG" id="mis:MICPUN_63601"/>
<dbReference type="SUPFAM" id="SSF158573">
    <property type="entry name" value="GINS helical bundle-like"/>
    <property type="match status" value="1"/>
</dbReference>
<keyword evidence="4" id="KW-0539">Nucleus</keyword>
<dbReference type="RefSeq" id="XP_002505742.1">
    <property type="nucleotide sequence ID" value="XM_002505696.1"/>
</dbReference>
<evidence type="ECO:0000256" key="3">
    <source>
        <dbReference type="ARBA" id="ARBA00022705"/>
    </source>
</evidence>
<dbReference type="InParanoid" id="C1EGD1"/>
<dbReference type="Proteomes" id="UP000002009">
    <property type="component" value="Chromosome 13"/>
</dbReference>
<dbReference type="Pfam" id="PF24997">
    <property type="entry name" value="PSF1_C"/>
    <property type="match status" value="1"/>
</dbReference>
<evidence type="ECO:0000313" key="7">
    <source>
        <dbReference type="EMBL" id="ACO67000.1"/>
    </source>
</evidence>
<keyword evidence="3" id="KW-0235">DNA replication</keyword>
<evidence type="ECO:0000259" key="5">
    <source>
        <dbReference type="Pfam" id="PF05916"/>
    </source>
</evidence>
<dbReference type="Pfam" id="PF05916">
    <property type="entry name" value="Sld5"/>
    <property type="match status" value="1"/>
</dbReference>
<evidence type="ECO:0000256" key="2">
    <source>
        <dbReference type="ARBA" id="ARBA00006677"/>
    </source>
</evidence>
<dbReference type="GeneID" id="8248430"/>
<evidence type="ECO:0000256" key="4">
    <source>
        <dbReference type="ARBA" id="ARBA00023242"/>
    </source>
</evidence>
<name>C1EGD1_MICCC</name>
<dbReference type="Gene3D" id="1.20.58.1030">
    <property type="match status" value="1"/>
</dbReference>
<organism evidence="7 8">
    <name type="scientific">Micromonas commoda (strain RCC299 / NOUM17 / CCMP2709)</name>
    <name type="common">Picoplanktonic green alga</name>
    <dbReference type="NCBI Taxonomy" id="296587"/>
    <lineage>
        <taxon>Eukaryota</taxon>
        <taxon>Viridiplantae</taxon>
        <taxon>Chlorophyta</taxon>
        <taxon>Mamiellophyceae</taxon>
        <taxon>Mamiellales</taxon>
        <taxon>Mamiellaceae</taxon>
        <taxon>Micromonas</taxon>
    </lineage>
</organism>
<dbReference type="GO" id="GO:1902983">
    <property type="term" value="P:DNA strand elongation involved in mitotic DNA replication"/>
    <property type="evidence" value="ECO:0007669"/>
    <property type="project" value="TreeGrafter"/>
</dbReference>
<evidence type="ECO:0008006" key="9">
    <source>
        <dbReference type="Google" id="ProtNLM"/>
    </source>
</evidence>
<dbReference type="PANTHER" id="PTHR12914">
    <property type="entry name" value="PARTNER OF SLD5"/>
    <property type="match status" value="1"/>
</dbReference>
<dbReference type="InterPro" id="IPR036224">
    <property type="entry name" value="GINS_bundle-like_dom_sf"/>
</dbReference>
<reference evidence="7 8" key="1">
    <citation type="journal article" date="2009" name="Science">
        <title>Green evolution and dynamic adaptations revealed by genomes of the marine picoeukaryotes Micromonas.</title>
        <authorList>
            <person name="Worden A.Z."/>
            <person name="Lee J.H."/>
            <person name="Mock T."/>
            <person name="Rouze P."/>
            <person name="Simmons M.P."/>
            <person name="Aerts A.L."/>
            <person name="Allen A.E."/>
            <person name="Cuvelier M.L."/>
            <person name="Derelle E."/>
            <person name="Everett M.V."/>
            <person name="Foulon E."/>
            <person name="Grimwood J."/>
            <person name="Gundlach H."/>
            <person name="Henrissat B."/>
            <person name="Napoli C."/>
            <person name="McDonald S.M."/>
            <person name="Parker M.S."/>
            <person name="Rombauts S."/>
            <person name="Salamov A."/>
            <person name="Von Dassow P."/>
            <person name="Badger J.H."/>
            <person name="Coutinho P.M."/>
            <person name="Demir E."/>
            <person name="Dubchak I."/>
            <person name="Gentemann C."/>
            <person name="Eikrem W."/>
            <person name="Gready J.E."/>
            <person name="John U."/>
            <person name="Lanier W."/>
            <person name="Lindquist E.A."/>
            <person name="Lucas S."/>
            <person name="Mayer K.F."/>
            <person name="Moreau H."/>
            <person name="Not F."/>
            <person name="Otillar R."/>
            <person name="Panaud O."/>
            <person name="Pangilinan J."/>
            <person name="Paulsen I."/>
            <person name="Piegu B."/>
            <person name="Poliakov A."/>
            <person name="Robbens S."/>
            <person name="Schmutz J."/>
            <person name="Toulza E."/>
            <person name="Wyss T."/>
            <person name="Zelensky A."/>
            <person name="Zhou K."/>
            <person name="Armbrust E.V."/>
            <person name="Bhattacharya D."/>
            <person name="Goodenough U.W."/>
            <person name="Van de Peer Y."/>
            <person name="Grigoriev I.V."/>
        </authorList>
    </citation>
    <scope>NUCLEOTIDE SEQUENCE [LARGE SCALE GENOMIC DNA]</scope>
    <source>
        <strain evidence="8">RCC299 / NOUM17</strain>
    </source>
</reference>
<keyword evidence="8" id="KW-1185">Reference proteome</keyword>